<dbReference type="SUPFAM" id="SSF47203">
    <property type="entry name" value="Acyl-CoA dehydrogenase C-terminal domain-like"/>
    <property type="match status" value="1"/>
</dbReference>
<dbReference type="Proteomes" id="UP000237222">
    <property type="component" value="Unassembled WGS sequence"/>
</dbReference>
<protein>
    <submittedName>
        <fullName evidence="10">Acyl-CoA dehydrogenase</fullName>
    </submittedName>
</protein>
<dbReference type="FunFam" id="2.40.110.10:FF:000011">
    <property type="entry name" value="Acyl-CoA dehydrogenase FadE34"/>
    <property type="match status" value="1"/>
</dbReference>
<dbReference type="OrthoDB" id="9769473at2"/>
<feature type="domain" description="Acyl-CoA dehydrogenase/oxidase N-terminal" evidence="9">
    <location>
        <begin position="6"/>
        <end position="123"/>
    </location>
</feature>
<sequence length="408" mass="44675">MNIEWTADELKFRDEVRDFFKLELSEDIRAAGKLMTSVYSDHELSMKWQHKLVAKGWAAPSWPVEYGGCDWTVAQHYIFARERALAGAPPLSPMGIQMCAPAIICFGTPEQKDFFLPRMLSGEHFWCQGYSEPGSGSDLASLQMPAIDDGDHFICNGSKIWTTHADEANWIFCLVRTTKASKPQLGITFLVIDMNTPGIEVKPIISLTGEHIQNEVFFQDVRVPKTNVIGKVDEGWTVAKYLLEFERGGAAYAPLMQIRLEEIREFAATVPGDSCPRLIDDPLFAAKLAQAEIKAATLEMYELRTMSAISAGGSPGTSASVMKILGTELQQLVSEVALEASAGYGNSYQPQACAPGGATIYPHQESGLEGPLDAALAPLRYFNERAGSIYAGSNEIQRNILAKAALGL</sequence>
<evidence type="ECO:0000256" key="3">
    <source>
        <dbReference type="ARBA" id="ARBA00022630"/>
    </source>
</evidence>
<reference evidence="10" key="1">
    <citation type="submission" date="2018-01" db="EMBL/GenBank/DDBJ databases">
        <authorList>
            <person name="Yu X.-D."/>
        </authorList>
    </citation>
    <scope>NUCLEOTIDE SEQUENCE</scope>
    <source>
        <strain evidence="10">ZX-21</strain>
    </source>
</reference>
<dbReference type="InterPro" id="IPR052161">
    <property type="entry name" value="Mycobact_Acyl-CoA_DH"/>
</dbReference>
<accession>A0A2S4HL10</accession>
<dbReference type="InterPro" id="IPR046373">
    <property type="entry name" value="Acyl-CoA_Oxase/DH_mid-dom_sf"/>
</dbReference>
<keyword evidence="5 6" id="KW-0560">Oxidoreductase</keyword>
<evidence type="ECO:0000256" key="4">
    <source>
        <dbReference type="ARBA" id="ARBA00022827"/>
    </source>
</evidence>
<dbReference type="PANTHER" id="PTHR43292:SF3">
    <property type="entry name" value="ACYL-COA DEHYDROGENASE FADE29"/>
    <property type="match status" value="1"/>
</dbReference>
<proteinExistence type="inferred from homology"/>
<dbReference type="InterPro" id="IPR036250">
    <property type="entry name" value="AcylCo_DH-like_C"/>
</dbReference>
<dbReference type="InterPro" id="IPR037069">
    <property type="entry name" value="AcylCoA_DH/ox_N_sf"/>
</dbReference>
<dbReference type="Gene3D" id="1.10.540.10">
    <property type="entry name" value="Acyl-CoA dehydrogenase/oxidase, N-terminal domain"/>
    <property type="match status" value="1"/>
</dbReference>
<dbReference type="Gene3D" id="1.20.140.10">
    <property type="entry name" value="Butyryl-CoA Dehydrogenase, subunit A, domain 3"/>
    <property type="match status" value="1"/>
</dbReference>
<dbReference type="GO" id="GO:0050660">
    <property type="term" value="F:flavin adenine dinucleotide binding"/>
    <property type="evidence" value="ECO:0007669"/>
    <property type="project" value="InterPro"/>
</dbReference>
<dbReference type="InterPro" id="IPR006091">
    <property type="entry name" value="Acyl-CoA_Oxase/DH_mid-dom"/>
</dbReference>
<dbReference type="GO" id="GO:0016627">
    <property type="term" value="F:oxidoreductase activity, acting on the CH-CH group of donors"/>
    <property type="evidence" value="ECO:0007669"/>
    <property type="project" value="InterPro"/>
</dbReference>
<dbReference type="PANTHER" id="PTHR43292">
    <property type="entry name" value="ACYL-COA DEHYDROGENASE"/>
    <property type="match status" value="1"/>
</dbReference>
<gene>
    <name evidence="10" type="ORF">C0068_00195</name>
</gene>
<dbReference type="GO" id="GO:0005886">
    <property type="term" value="C:plasma membrane"/>
    <property type="evidence" value="ECO:0007669"/>
    <property type="project" value="TreeGrafter"/>
</dbReference>
<evidence type="ECO:0000259" key="9">
    <source>
        <dbReference type="Pfam" id="PF02771"/>
    </source>
</evidence>
<evidence type="ECO:0000256" key="1">
    <source>
        <dbReference type="ARBA" id="ARBA00001974"/>
    </source>
</evidence>
<evidence type="ECO:0000259" key="8">
    <source>
        <dbReference type="Pfam" id="PF02770"/>
    </source>
</evidence>
<evidence type="ECO:0000256" key="5">
    <source>
        <dbReference type="ARBA" id="ARBA00023002"/>
    </source>
</evidence>
<keyword evidence="3 6" id="KW-0285">Flavoprotein</keyword>
<keyword evidence="4 6" id="KW-0274">FAD</keyword>
<organism evidence="10 11">
    <name type="scientific">Zhongshania marina</name>
    <dbReference type="NCBI Taxonomy" id="2304603"/>
    <lineage>
        <taxon>Bacteria</taxon>
        <taxon>Pseudomonadati</taxon>
        <taxon>Pseudomonadota</taxon>
        <taxon>Gammaproteobacteria</taxon>
        <taxon>Cellvibrionales</taxon>
        <taxon>Spongiibacteraceae</taxon>
        <taxon>Zhongshania</taxon>
    </lineage>
</organism>
<feature type="domain" description="Acyl-CoA oxidase/dehydrogenase middle" evidence="8">
    <location>
        <begin position="127"/>
        <end position="221"/>
    </location>
</feature>
<dbReference type="RefSeq" id="WP_103682477.1">
    <property type="nucleotide sequence ID" value="NZ_PQGG01000002.1"/>
</dbReference>
<dbReference type="Gene3D" id="2.40.110.10">
    <property type="entry name" value="Butyryl-CoA Dehydrogenase, subunit A, domain 2"/>
    <property type="match status" value="1"/>
</dbReference>
<dbReference type="InterPro" id="IPR009100">
    <property type="entry name" value="AcylCoA_DH/oxidase_NM_dom_sf"/>
</dbReference>
<dbReference type="EMBL" id="PQGG01000002">
    <property type="protein sequence ID" value="POP54673.1"/>
    <property type="molecule type" value="Genomic_DNA"/>
</dbReference>
<dbReference type="InterPro" id="IPR009075">
    <property type="entry name" value="AcylCo_DH/oxidase_C"/>
</dbReference>
<dbReference type="Pfam" id="PF02770">
    <property type="entry name" value="Acyl-CoA_dh_M"/>
    <property type="match status" value="1"/>
</dbReference>
<name>A0A2S4HL10_9GAMM</name>
<evidence type="ECO:0000256" key="2">
    <source>
        <dbReference type="ARBA" id="ARBA00009347"/>
    </source>
</evidence>
<evidence type="ECO:0000313" key="10">
    <source>
        <dbReference type="EMBL" id="POP54673.1"/>
    </source>
</evidence>
<comment type="similarity">
    <text evidence="2 6">Belongs to the acyl-CoA dehydrogenase family.</text>
</comment>
<comment type="caution">
    <text evidence="10">The sequence shown here is derived from an EMBL/GenBank/DDBJ whole genome shotgun (WGS) entry which is preliminary data.</text>
</comment>
<feature type="domain" description="Acyl-CoA dehydrogenase/oxidase C-terminal" evidence="7">
    <location>
        <begin position="233"/>
        <end position="405"/>
    </location>
</feature>
<dbReference type="AlphaFoldDB" id="A0A2S4HL10"/>
<dbReference type="InterPro" id="IPR013786">
    <property type="entry name" value="AcylCoA_DH/ox_N"/>
</dbReference>
<evidence type="ECO:0000313" key="11">
    <source>
        <dbReference type="Proteomes" id="UP000237222"/>
    </source>
</evidence>
<dbReference type="SUPFAM" id="SSF56645">
    <property type="entry name" value="Acyl-CoA dehydrogenase NM domain-like"/>
    <property type="match status" value="1"/>
</dbReference>
<evidence type="ECO:0000259" key="7">
    <source>
        <dbReference type="Pfam" id="PF00441"/>
    </source>
</evidence>
<comment type="cofactor">
    <cofactor evidence="1 6">
        <name>FAD</name>
        <dbReference type="ChEBI" id="CHEBI:57692"/>
    </cofactor>
</comment>
<dbReference type="Pfam" id="PF00441">
    <property type="entry name" value="Acyl-CoA_dh_1"/>
    <property type="match status" value="1"/>
</dbReference>
<dbReference type="Pfam" id="PF02771">
    <property type="entry name" value="Acyl-CoA_dh_N"/>
    <property type="match status" value="1"/>
</dbReference>
<evidence type="ECO:0000256" key="6">
    <source>
        <dbReference type="RuleBase" id="RU362125"/>
    </source>
</evidence>